<protein>
    <submittedName>
        <fullName evidence="2">Uncharacterized protein</fullName>
    </submittedName>
</protein>
<dbReference type="EMBL" id="JARKIK010000081">
    <property type="protein sequence ID" value="KAK8725873.1"/>
    <property type="molecule type" value="Genomic_DNA"/>
</dbReference>
<evidence type="ECO:0000313" key="2">
    <source>
        <dbReference type="EMBL" id="KAK8725873.1"/>
    </source>
</evidence>
<feature type="compositionally biased region" description="Basic and acidic residues" evidence="1">
    <location>
        <begin position="71"/>
        <end position="91"/>
    </location>
</feature>
<accession>A0AAW0WDQ8</accession>
<name>A0AAW0WDQ8_CHEQU</name>
<feature type="compositionally biased region" description="Basic and acidic residues" evidence="1">
    <location>
        <begin position="109"/>
        <end position="118"/>
    </location>
</feature>
<evidence type="ECO:0000256" key="1">
    <source>
        <dbReference type="SAM" id="MobiDB-lite"/>
    </source>
</evidence>
<feature type="compositionally biased region" description="Polar residues" evidence="1">
    <location>
        <begin position="160"/>
        <end position="169"/>
    </location>
</feature>
<gene>
    <name evidence="2" type="ORF">OTU49_010530</name>
</gene>
<keyword evidence="3" id="KW-1185">Reference proteome</keyword>
<feature type="region of interest" description="Disordered" evidence="1">
    <location>
        <begin position="1"/>
        <end position="173"/>
    </location>
</feature>
<evidence type="ECO:0000313" key="3">
    <source>
        <dbReference type="Proteomes" id="UP001445076"/>
    </source>
</evidence>
<sequence>MADEWRIASLSQTIDDDDDDDDVADLVPSTPGQEDIDMASPSQDSASLLGVMTEQHGTGGSGVARGSRGNGDGEHSSGSKEKLSDGTKGDNIDDEGGGGSGGGGGGGRGDTKDRRDGEAGEGDGNGNGDGSEEEKRRGKCEEEESSHEPSSDSSDGLFGTPTNQKQNGASDKKFTAVSSVIQLDSQEDKTTGKHVELESDDDVVSSQEDVIPSQKIKATLAKPPQVEHQPLA</sequence>
<organism evidence="2 3">
    <name type="scientific">Cherax quadricarinatus</name>
    <name type="common">Australian red claw crayfish</name>
    <dbReference type="NCBI Taxonomy" id="27406"/>
    <lineage>
        <taxon>Eukaryota</taxon>
        <taxon>Metazoa</taxon>
        <taxon>Ecdysozoa</taxon>
        <taxon>Arthropoda</taxon>
        <taxon>Crustacea</taxon>
        <taxon>Multicrustacea</taxon>
        <taxon>Malacostraca</taxon>
        <taxon>Eumalacostraca</taxon>
        <taxon>Eucarida</taxon>
        <taxon>Decapoda</taxon>
        <taxon>Pleocyemata</taxon>
        <taxon>Astacidea</taxon>
        <taxon>Parastacoidea</taxon>
        <taxon>Parastacidae</taxon>
        <taxon>Cherax</taxon>
    </lineage>
</organism>
<dbReference type="AlphaFoldDB" id="A0AAW0WDQ8"/>
<feature type="compositionally biased region" description="Gly residues" evidence="1">
    <location>
        <begin position="97"/>
        <end position="108"/>
    </location>
</feature>
<proteinExistence type="predicted"/>
<feature type="compositionally biased region" description="Acidic residues" evidence="1">
    <location>
        <begin position="14"/>
        <end position="24"/>
    </location>
</feature>
<feature type="compositionally biased region" description="Basic and acidic residues" evidence="1">
    <location>
        <begin position="133"/>
        <end position="150"/>
    </location>
</feature>
<dbReference type="Proteomes" id="UP001445076">
    <property type="component" value="Unassembled WGS sequence"/>
</dbReference>
<reference evidence="2 3" key="1">
    <citation type="journal article" date="2024" name="BMC Genomics">
        <title>Genome assembly of redclaw crayfish (Cherax quadricarinatus) provides insights into its immune adaptation and hypoxia tolerance.</title>
        <authorList>
            <person name="Liu Z."/>
            <person name="Zheng J."/>
            <person name="Li H."/>
            <person name="Fang K."/>
            <person name="Wang S."/>
            <person name="He J."/>
            <person name="Zhou D."/>
            <person name="Weng S."/>
            <person name="Chi M."/>
            <person name="Gu Z."/>
            <person name="He J."/>
            <person name="Li F."/>
            <person name="Wang M."/>
        </authorList>
    </citation>
    <scope>NUCLEOTIDE SEQUENCE [LARGE SCALE GENOMIC DNA]</scope>
    <source>
        <strain evidence="2">ZL_2023a</strain>
    </source>
</reference>
<comment type="caution">
    <text evidence="2">The sequence shown here is derived from an EMBL/GenBank/DDBJ whole genome shotgun (WGS) entry which is preliminary data.</text>
</comment>